<evidence type="ECO:0000256" key="1">
    <source>
        <dbReference type="ARBA" id="ARBA00022969"/>
    </source>
</evidence>
<dbReference type="PANTHER" id="PTHR39183">
    <property type="entry name" value="SPORE COAT PROTEIN F-LIKE PROTEIN YHCQ"/>
    <property type="match status" value="1"/>
</dbReference>
<reference evidence="6" key="1">
    <citation type="journal article" date="2019" name="Int. J. Syst. Evol. Microbiol.">
        <title>The Global Catalogue of Microorganisms (GCM) 10K type strain sequencing project: providing services to taxonomists for standard genome sequencing and annotation.</title>
        <authorList>
            <consortium name="The Broad Institute Genomics Platform"/>
            <consortium name="The Broad Institute Genome Sequencing Center for Infectious Disease"/>
            <person name="Wu L."/>
            <person name="Ma J."/>
        </authorList>
    </citation>
    <scope>NUCLEOTIDE SEQUENCE [LARGE SCALE GENOMIC DNA]</scope>
    <source>
        <strain evidence="6">IBRC-M 10813</strain>
    </source>
</reference>
<feature type="compositionally biased region" description="Polar residues" evidence="4">
    <location>
        <begin position="98"/>
        <end position="109"/>
    </location>
</feature>
<organism evidence="5 6">
    <name type="scientific">Salinithrix halophila</name>
    <dbReference type="NCBI Taxonomy" id="1485204"/>
    <lineage>
        <taxon>Bacteria</taxon>
        <taxon>Bacillati</taxon>
        <taxon>Bacillota</taxon>
        <taxon>Bacilli</taxon>
        <taxon>Bacillales</taxon>
        <taxon>Thermoactinomycetaceae</taxon>
        <taxon>Salinithrix</taxon>
    </lineage>
</organism>
<accession>A0ABV8JJZ2</accession>
<evidence type="ECO:0000256" key="3">
    <source>
        <dbReference type="ARBA" id="ARBA00024344"/>
    </source>
</evidence>
<name>A0ABV8JJZ2_9BACL</name>
<feature type="compositionally biased region" description="Polar residues" evidence="4">
    <location>
        <begin position="70"/>
        <end position="81"/>
    </location>
</feature>
<evidence type="ECO:0000313" key="5">
    <source>
        <dbReference type="EMBL" id="MFC4078130.1"/>
    </source>
</evidence>
<evidence type="ECO:0000256" key="2">
    <source>
        <dbReference type="ARBA" id="ARBA00024325"/>
    </source>
</evidence>
<feature type="region of interest" description="Disordered" evidence="4">
    <location>
        <begin position="70"/>
        <end position="111"/>
    </location>
</feature>
<feature type="compositionally biased region" description="Low complexity" evidence="4">
    <location>
        <begin position="82"/>
        <end position="93"/>
    </location>
</feature>
<protein>
    <submittedName>
        <fullName evidence="5">Spore coat protein</fullName>
    </submittedName>
</protein>
<comment type="similarity">
    <text evidence="3">Belongs to the CotF family.</text>
</comment>
<dbReference type="Gene3D" id="1.20.1260.10">
    <property type="match status" value="1"/>
</dbReference>
<sequence>MKQKMGAHEIMEAHEVLTDTIDGINQFQLYRPHVKDPQLGQILDRQLQYMIQEYDQMVTMINQQGGPITVRQPRQLQPGSWQPTETAAQTQPTYGLDNPQTQSPNTSMEQMDDRDVASGMLGCAKASAVMRMHASLECVDPTLRQVMVQGAVSCSQQAYETFQYMNQKGYYQVPTMEERTMNTVLNTYQPAGATSQNTSLLM</sequence>
<keyword evidence="5" id="KW-0167">Capsid protein</keyword>
<proteinExistence type="inferred from homology"/>
<keyword evidence="1" id="KW-0749">Sporulation</keyword>
<keyword evidence="5" id="KW-0946">Virion</keyword>
<dbReference type="Pfam" id="PF07875">
    <property type="entry name" value="Coat_F"/>
    <property type="match status" value="1"/>
</dbReference>
<dbReference type="EMBL" id="JBHSAP010000018">
    <property type="protein sequence ID" value="MFC4078130.1"/>
    <property type="molecule type" value="Genomic_DNA"/>
</dbReference>
<gene>
    <name evidence="5" type="ORF">ACFOUO_15130</name>
</gene>
<evidence type="ECO:0000313" key="6">
    <source>
        <dbReference type="Proteomes" id="UP001595843"/>
    </source>
</evidence>
<evidence type="ECO:0000256" key="4">
    <source>
        <dbReference type="SAM" id="MobiDB-lite"/>
    </source>
</evidence>
<dbReference type="InterPro" id="IPR012347">
    <property type="entry name" value="Ferritin-like"/>
</dbReference>
<keyword evidence="6" id="KW-1185">Reference proteome</keyword>
<dbReference type="InterPro" id="IPR012851">
    <property type="entry name" value="Spore_coat_CotF-like"/>
</dbReference>
<comment type="caution">
    <text evidence="5">The sequence shown here is derived from an EMBL/GenBank/DDBJ whole genome shotgun (WGS) entry which is preliminary data.</text>
</comment>
<dbReference type="Proteomes" id="UP001595843">
    <property type="component" value="Unassembled WGS sequence"/>
</dbReference>
<dbReference type="PANTHER" id="PTHR39183:SF1">
    <property type="entry name" value="SPORE COAT PROTEIN F-LIKE PROTEIN YHCQ"/>
    <property type="match status" value="1"/>
</dbReference>
<comment type="subcellular location">
    <subcellularLocation>
        <location evidence="2">Spore coat</location>
    </subcellularLocation>
</comment>
<dbReference type="RefSeq" id="WP_380705957.1">
    <property type="nucleotide sequence ID" value="NZ_JBHSAP010000018.1"/>
</dbReference>